<accession>A0A1L9VPJ8</accession>
<dbReference type="InterPro" id="IPR036770">
    <property type="entry name" value="Ankyrin_rpt-contain_sf"/>
</dbReference>
<dbReference type="PANTHER" id="PTHR24198:SF165">
    <property type="entry name" value="ANKYRIN REPEAT-CONTAINING PROTEIN-RELATED"/>
    <property type="match status" value="1"/>
</dbReference>
<keyword evidence="1" id="KW-0677">Repeat</keyword>
<dbReference type="EMBL" id="KV878893">
    <property type="protein sequence ID" value="OJJ85847.1"/>
    <property type="molecule type" value="Genomic_DNA"/>
</dbReference>
<evidence type="ECO:0000313" key="3">
    <source>
        <dbReference type="EMBL" id="OJJ85847.1"/>
    </source>
</evidence>
<dbReference type="AlphaFoldDB" id="A0A1L9VPJ8"/>
<gene>
    <name evidence="3" type="ORF">ASPGLDRAFT_44809</name>
</gene>
<keyword evidence="2" id="KW-0040">ANK repeat</keyword>
<dbReference type="Gene3D" id="1.25.40.20">
    <property type="entry name" value="Ankyrin repeat-containing domain"/>
    <property type="match status" value="1"/>
</dbReference>
<dbReference type="GeneID" id="34462353"/>
<dbReference type="RefSeq" id="XP_022402541.1">
    <property type="nucleotide sequence ID" value="XM_022546092.1"/>
</dbReference>
<evidence type="ECO:0000256" key="1">
    <source>
        <dbReference type="ARBA" id="ARBA00022737"/>
    </source>
</evidence>
<protein>
    <submittedName>
        <fullName evidence="3">Uncharacterized protein</fullName>
    </submittedName>
</protein>
<dbReference type="PANTHER" id="PTHR24198">
    <property type="entry name" value="ANKYRIN REPEAT AND PROTEIN KINASE DOMAIN-CONTAINING PROTEIN"/>
    <property type="match status" value="1"/>
</dbReference>
<organism evidence="3 4">
    <name type="scientific">Aspergillus glaucus CBS 516.65</name>
    <dbReference type="NCBI Taxonomy" id="1160497"/>
    <lineage>
        <taxon>Eukaryota</taxon>
        <taxon>Fungi</taxon>
        <taxon>Dikarya</taxon>
        <taxon>Ascomycota</taxon>
        <taxon>Pezizomycotina</taxon>
        <taxon>Eurotiomycetes</taxon>
        <taxon>Eurotiomycetidae</taxon>
        <taxon>Eurotiales</taxon>
        <taxon>Aspergillaceae</taxon>
        <taxon>Aspergillus</taxon>
        <taxon>Aspergillus subgen. Aspergillus</taxon>
    </lineage>
</organism>
<evidence type="ECO:0000313" key="4">
    <source>
        <dbReference type="Proteomes" id="UP000184300"/>
    </source>
</evidence>
<dbReference type="VEuPathDB" id="FungiDB:ASPGLDRAFT_44809"/>
<reference evidence="4" key="1">
    <citation type="journal article" date="2017" name="Genome Biol.">
        <title>Comparative genomics reveals high biological diversity and specific adaptations in the industrially and medically important fungal genus Aspergillus.</title>
        <authorList>
            <person name="de Vries R.P."/>
            <person name="Riley R."/>
            <person name="Wiebenga A."/>
            <person name="Aguilar-Osorio G."/>
            <person name="Amillis S."/>
            <person name="Uchima C.A."/>
            <person name="Anderluh G."/>
            <person name="Asadollahi M."/>
            <person name="Askin M."/>
            <person name="Barry K."/>
            <person name="Battaglia E."/>
            <person name="Bayram O."/>
            <person name="Benocci T."/>
            <person name="Braus-Stromeyer S.A."/>
            <person name="Caldana C."/>
            <person name="Canovas D."/>
            <person name="Cerqueira G.C."/>
            <person name="Chen F."/>
            <person name="Chen W."/>
            <person name="Choi C."/>
            <person name="Clum A."/>
            <person name="Dos Santos R.A."/>
            <person name="Damasio A.R."/>
            <person name="Diallinas G."/>
            <person name="Emri T."/>
            <person name="Fekete E."/>
            <person name="Flipphi M."/>
            <person name="Freyberg S."/>
            <person name="Gallo A."/>
            <person name="Gournas C."/>
            <person name="Habgood R."/>
            <person name="Hainaut M."/>
            <person name="Harispe M.L."/>
            <person name="Henrissat B."/>
            <person name="Hilden K.S."/>
            <person name="Hope R."/>
            <person name="Hossain A."/>
            <person name="Karabika E."/>
            <person name="Karaffa L."/>
            <person name="Karanyi Z."/>
            <person name="Krasevec N."/>
            <person name="Kuo A."/>
            <person name="Kusch H."/>
            <person name="LaButti K."/>
            <person name="Lagendijk E.L."/>
            <person name="Lapidus A."/>
            <person name="Levasseur A."/>
            <person name="Lindquist E."/>
            <person name="Lipzen A."/>
            <person name="Logrieco A.F."/>
            <person name="MacCabe A."/>
            <person name="Maekelae M.R."/>
            <person name="Malavazi I."/>
            <person name="Melin P."/>
            <person name="Meyer V."/>
            <person name="Mielnichuk N."/>
            <person name="Miskei M."/>
            <person name="Molnar A.P."/>
            <person name="Mule G."/>
            <person name="Ngan C.Y."/>
            <person name="Orejas M."/>
            <person name="Orosz E."/>
            <person name="Ouedraogo J.P."/>
            <person name="Overkamp K.M."/>
            <person name="Park H.-S."/>
            <person name="Perrone G."/>
            <person name="Piumi F."/>
            <person name="Punt P.J."/>
            <person name="Ram A.F."/>
            <person name="Ramon A."/>
            <person name="Rauscher S."/>
            <person name="Record E."/>
            <person name="Riano-Pachon D.M."/>
            <person name="Robert V."/>
            <person name="Roehrig J."/>
            <person name="Ruller R."/>
            <person name="Salamov A."/>
            <person name="Salih N.S."/>
            <person name="Samson R.A."/>
            <person name="Sandor E."/>
            <person name="Sanguinetti M."/>
            <person name="Schuetze T."/>
            <person name="Sepcic K."/>
            <person name="Shelest E."/>
            <person name="Sherlock G."/>
            <person name="Sophianopoulou V."/>
            <person name="Squina F.M."/>
            <person name="Sun H."/>
            <person name="Susca A."/>
            <person name="Todd R.B."/>
            <person name="Tsang A."/>
            <person name="Unkles S.E."/>
            <person name="van de Wiele N."/>
            <person name="van Rossen-Uffink D."/>
            <person name="Oliveira J.V."/>
            <person name="Vesth T.C."/>
            <person name="Visser J."/>
            <person name="Yu J.-H."/>
            <person name="Zhou M."/>
            <person name="Andersen M.R."/>
            <person name="Archer D.B."/>
            <person name="Baker S.E."/>
            <person name="Benoit I."/>
            <person name="Brakhage A.A."/>
            <person name="Braus G.H."/>
            <person name="Fischer R."/>
            <person name="Frisvad J.C."/>
            <person name="Goldman G.H."/>
            <person name="Houbraken J."/>
            <person name="Oakley B."/>
            <person name="Pocsi I."/>
            <person name="Scazzocchio C."/>
            <person name="Seiboth B."/>
            <person name="vanKuyk P.A."/>
            <person name="Wortman J."/>
            <person name="Dyer P.S."/>
            <person name="Grigoriev I.V."/>
        </authorList>
    </citation>
    <scope>NUCLEOTIDE SEQUENCE [LARGE SCALE GENOMIC DNA]</scope>
    <source>
        <strain evidence="4">CBS 516.65</strain>
    </source>
</reference>
<sequence length="148" mass="16523">MDDKGRGILLLVVEHGFNSKALVTQLLKAGSNPNARNKNGRTPLMDATVRGMGQVVKALLEAPNIERDASDIFGRTALMEATRRRKPRLVKLLSQGYEEALSIDFSDDDHEFEDEGDLICDICGTWAFREDAYHCSICDNDNFDICDD</sequence>
<dbReference type="OrthoDB" id="4503265at2759"/>
<dbReference type="STRING" id="1160497.A0A1L9VPJ8"/>
<keyword evidence="4" id="KW-1185">Reference proteome</keyword>
<dbReference type="Pfam" id="PF12796">
    <property type="entry name" value="Ank_2"/>
    <property type="match status" value="1"/>
</dbReference>
<dbReference type="SUPFAM" id="SSF48403">
    <property type="entry name" value="Ankyrin repeat"/>
    <property type="match status" value="1"/>
</dbReference>
<evidence type="ECO:0000256" key="2">
    <source>
        <dbReference type="ARBA" id="ARBA00023043"/>
    </source>
</evidence>
<dbReference type="InterPro" id="IPR002110">
    <property type="entry name" value="Ankyrin_rpt"/>
</dbReference>
<proteinExistence type="predicted"/>
<name>A0A1L9VPJ8_ASPGL</name>
<dbReference type="SMART" id="SM00248">
    <property type="entry name" value="ANK"/>
    <property type="match status" value="3"/>
</dbReference>
<dbReference type="Proteomes" id="UP000184300">
    <property type="component" value="Unassembled WGS sequence"/>
</dbReference>